<feature type="domain" description="Cytosol aminopeptidase" evidence="10">
    <location>
        <begin position="415"/>
        <end position="422"/>
    </location>
</feature>
<dbReference type="PANTHER" id="PTHR11963">
    <property type="entry name" value="LEUCINE AMINOPEPTIDASE-RELATED"/>
    <property type="match status" value="1"/>
</dbReference>
<dbReference type="Gene3D" id="3.40.630.10">
    <property type="entry name" value="Zn peptidases"/>
    <property type="match status" value="1"/>
</dbReference>
<feature type="binding site" evidence="8">
    <location>
        <position position="340"/>
    </location>
    <ligand>
        <name>Mn(2+)</name>
        <dbReference type="ChEBI" id="CHEBI:29035"/>
        <label>1</label>
    </ligand>
</feature>
<evidence type="ECO:0000256" key="9">
    <source>
        <dbReference type="SAM" id="Phobius"/>
    </source>
</evidence>
<keyword evidence="9" id="KW-0472">Membrane</keyword>
<proteinExistence type="inferred from homology"/>
<keyword evidence="6 8" id="KW-0378">Hydrolase</keyword>
<keyword evidence="8" id="KW-0479">Metal-binding</keyword>
<gene>
    <name evidence="8 11" type="primary">pepA</name>
    <name evidence="11" type="ORF">PAUR_a2047</name>
</gene>
<evidence type="ECO:0000313" key="11">
    <source>
        <dbReference type="EMBL" id="MBE0368443.1"/>
    </source>
</evidence>
<keyword evidence="7 8" id="KW-0464">Manganese</keyword>
<keyword evidence="12" id="KW-1185">Reference proteome</keyword>
<evidence type="ECO:0000256" key="8">
    <source>
        <dbReference type="HAMAP-Rule" id="MF_00181"/>
    </source>
</evidence>
<dbReference type="Pfam" id="PF00883">
    <property type="entry name" value="Peptidase_M17"/>
    <property type="match status" value="1"/>
</dbReference>
<comment type="caution">
    <text evidence="11">The sequence shown here is derived from an EMBL/GenBank/DDBJ whole genome shotgun (WGS) entry which is preliminary data.</text>
</comment>
<keyword evidence="9" id="KW-1133">Transmembrane helix</keyword>
<organism evidence="11 12">
    <name type="scientific">Pseudoalteromonas aurantia 208</name>
    <dbReference type="NCBI Taxonomy" id="1314867"/>
    <lineage>
        <taxon>Bacteria</taxon>
        <taxon>Pseudomonadati</taxon>
        <taxon>Pseudomonadota</taxon>
        <taxon>Gammaproteobacteria</taxon>
        <taxon>Alteromonadales</taxon>
        <taxon>Pseudoalteromonadaceae</taxon>
        <taxon>Pseudoalteromonas</taxon>
    </lineage>
</organism>
<comment type="catalytic activity">
    <reaction evidence="2 8">
        <text>Release of an N-terminal amino acid, preferentially leucine, but not glutamic or aspartic acids.</text>
        <dbReference type="EC" id="3.4.11.10"/>
    </reaction>
</comment>
<comment type="cofactor">
    <cofactor evidence="8">
        <name>Mn(2+)</name>
        <dbReference type="ChEBI" id="CHEBI:29035"/>
    </cofactor>
    <text evidence="8">Binds 2 manganese ions per subunit.</text>
</comment>
<feature type="binding site" evidence="8">
    <location>
        <position position="419"/>
    </location>
    <ligand>
        <name>Mn(2+)</name>
        <dbReference type="ChEBI" id="CHEBI:29035"/>
        <label>1</label>
    </ligand>
</feature>
<keyword evidence="8" id="KW-0963">Cytoplasm</keyword>
<feature type="binding site" evidence="8">
    <location>
        <position position="419"/>
    </location>
    <ligand>
        <name>Mn(2+)</name>
        <dbReference type="ChEBI" id="CHEBI:29035"/>
        <label>2</label>
    </ligand>
</feature>
<evidence type="ECO:0000313" key="12">
    <source>
        <dbReference type="Proteomes" id="UP000615755"/>
    </source>
</evidence>
<dbReference type="PRINTS" id="PR00481">
    <property type="entry name" value="LAMNOPPTDASE"/>
</dbReference>
<feature type="active site" evidence="8">
    <location>
        <position position="421"/>
    </location>
</feature>
<dbReference type="EC" id="3.4.11.1" evidence="8"/>
<dbReference type="SUPFAM" id="SSF52949">
    <property type="entry name" value="Macro domain-like"/>
    <property type="match status" value="1"/>
</dbReference>
<evidence type="ECO:0000256" key="7">
    <source>
        <dbReference type="ARBA" id="ARBA00023211"/>
    </source>
</evidence>
<protein>
    <recommendedName>
        <fullName evidence="8">Probable cytosol aminopeptidase</fullName>
        <ecNumber evidence="8">3.4.11.1</ecNumber>
    </recommendedName>
    <alternativeName>
        <fullName evidence="8">Leucine aminopeptidase</fullName>
        <shortName evidence="8">LAP</shortName>
        <ecNumber evidence="8">3.4.11.10</ecNumber>
    </alternativeName>
    <alternativeName>
        <fullName evidence="8">Leucyl aminopeptidase</fullName>
    </alternativeName>
</protein>
<comment type="subcellular location">
    <subcellularLocation>
        <location evidence="8">Cytoplasm</location>
    </subcellularLocation>
</comment>
<comment type="similarity">
    <text evidence="3 8">Belongs to the peptidase M17 family.</text>
</comment>
<dbReference type="NCBIfam" id="NF002077">
    <property type="entry name" value="PRK00913.2-4"/>
    <property type="match status" value="1"/>
</dbReference>
<keyword evidence="5 8" id="KW-0645">Protease</keyword>
<comment type="function">
    <text evidence="8">Presumably involved in the processing and regular turnover of intracellular proteins. Catalyzes the removal of unsubstituted N-terminal amino acids from various peptides.</text>
</comment>
<dbReference type="InterPro" id="IPR023042">
    <property type="entry name" value="Peptidase_M17_leu_NH2_pept"/>
</dbReference>
<feature type="binding site" evidence="8">
    <location>
        <position position="335"/>
    </location>
    <ligand>
        <name>Mn(2+)</name>
        <dbReference type="ChEBI" id="CHEBI:29035"/>
        <label>2</label>
    </ligand>
</feature>
<dbReference type="EC" id="3.4.11.10" evidence="8"/>
<evidence type="ECO:0000256" key="1">
    <source>
        <dbReference type="ARBA" id="ARBA00000135"/>
    </source>
</evidence>
<comment type="catalytic activity">
    <reaction evidence="1 8">
        <text>Release of an N-terminal amino acid, Xaa-|-Yaa-, in which Xaa is preferably Leu, but may be other amino acids including Pro although not Arg or Lys, and Yaa may be Pro. Amino acid amides and methyl esters are also readily hydrolyzed, but rates on arylamides are exceedingly low.</text>
        <dbReference type="EC" id="3.4.11.1"/>
    </reaction>
</comment>
<dbReference type="InterPro" id="IPR011356">
    <property type="entry name" value="Leucine_aapep/pepB"/>
</dbReference>
<feature type="binding site" evidence="8">
    <location>
        <position position="340"/>
    </location>
    <ligand>
        <name>Mn(2+)</name>
        <dbReference type="ChEBI" id="CHEBI:29035"/>
        <label>2</label>
    </ligand>
</feature>
<dbReference type="InterPro" id="IPR043472">
    <property type="entry name" value="Macro_dom-like"/>
</dbReference>
<evidence type="ECO:0000256" key="6">
    <source>
        <dbReference type="ARBA" id="ARBA00022801"/>
    </source>
</evidence>
<feature type="active site" evidence="8">
    <location>
        <position position="347"/>
    </location>
</feature>
<dbReference type="Gene3D" id="3.40.220.10">
    <property type="entry name" value="Leucine Aminopeptidase, subunit E, domain 1"/>
    <property type="match status" value="1"/>
</dbReference>
<keyword evidence="9" id="KW-0812">Transmembrane</keyword>
<evidence type="ECO:0000259" key="10">
    <source>
        <dbReference type="PROSITE" id="PS00631"/>
    </source>
</evidence>
<reference evidence="11 12" key="1">
    <citation type="submission" date="2015-03" db="EMBL/GenBank/DDBJ databases">
        <title>Genome sequence of Pseudoalteromonas aurantia.</title>
        <authorList>
            <person name="Xie B.-B."/>
            <person name="Rong J.-C."/>
            <person name="Qin Q.-L."/>
            <person name="Zhang Y.-Z."/>
        </authorList>
    </citation>
    <scope>NUCLEOTIDE SEQUENCE [LARGE SCALE GENOMIC DNA]</scope>
    <source>
        <strain evidence="11 12">208</strain>
    </source>
</reference>
<dbReference type="InterPro" id="IPR000819">
    <property type="entry name" value="Peptidase_M17_C"/>
</dbReference>
<dbReference type="InterPro" id="IPR008283">
    <property type="entry name" value="Peptidase_M17_N"/>
</dbReference>
<dbReference type="HAMAP" id="MF_00181">
    <property type="entry name" value="Cytosol_peptidase_M17"/>
    <property type="match status" value="1"/>
</dbReference>
<dbReference type="EMBL" id="AQGV01000012">
    <property type="protein sequence ID" value="MBE0368443.1"/>
    <property type="molecule type" value="Genomic_DNA"/>
</dbReference>
<keyword evidence="4 8" id="KW-0031">Aminopeptidase</keyword>
<dbReference type="PANTHER" id="PTHR11963:SF23">
    <property type="entry name" value="CYTOSOL AMINOPEPTIDASE"/>
    <property type="match status" value="1"/>
</dbReference>
<feature type="transmembrane region" description="Helical" evidence="9">
    <location>
        <begin position="27"/>
        <end position="46"/>
    </location>
</feature>
<dbReference type="Proteomes" id="UP000615755">
    <property type="component" value="Unassembled WGS sequence"/>
</dbReference>
<dbReference type="PROSITE" id="PS00631">
    <property type="entry name" value="CYTOSOL_AP"/>
    <property type="match status" value="1"/>
</dbReference>
<evidence type="ECO:0000256" key="3">
    <source>
        <dbReference type="ARBA" id="ARBA00009528"/>
    </source>
</evidence>
<sequence length="565" mass="60949">MISVNAINLYYEVIKTNHTKRSYRLKVGGNLTVITGGSTTISYYLYFFQVKAILIFYLGFIMKLSFSLSALSFAVLSSASAFAADFNFTSHLVKGDALVVFQNSDGNANLKFLDSNTRKQLERATKADAFTGEYGKTVEVIAPIDSKYSRILIVGLGKKETLTNAKMAKLGGNIHAKLESKKVVSASLALASIGNSKDNSELAAQFAHGANLRDYTFEVYKKEPQTFNVSYNIHVANDTRTREQYQQLAHVEQGVFLARDLTSEVATEMTPVDFAKAAKDLEQYGVKVTILKPAQLKELGMGALEGVGRGSKEGARLVVAHYEGNSDTPIALIGKGITFDSGGYSIKKGASIARMKSDMAGAAAVLGTIKAMALNKADMNVVAVMGMAANMVSQYAIAPGDVLRTAEGLSVEVVNTDAEGRLVLSDAMWYARKHFKPEIMVDVATLTGSKIRAVGNRYSAIFSDDDQLINEFTLAGKQVNEQVWRLPLGYKDTLSSDIADFKNIGSSGPGATTAATFLQQFAGETRWVHIDIAGNALSSSAKGEVPLGGTGYGVRLLSEWLLKTQ</sequence>
<evidence type="ECO:0000256" key="5">
    <source>
        <dbReference type="ARBA" id="ARBA00022670"/>
    </source>
</evidence>
<evidence type="ECO:0000256" key="4">
    <source>
        <dbReference type="ARBA" id="ARBA00022438"/>
    </source>
</evidence>
<name>A0ABR9EBT7_9GAMM</name>
<dbReference type="GO" id="GO:0004177">
    <property type="term" value="F:aminopeptidase activity"/>
    <property type="evidence" value="ECO:0007669"/>
    <property type="project" value="UniProtKB-KW"/>
</dbReference>
<dbReference type="Pfam" id="PF02789">
    <property type="entry name" value="Peptidase_M17_N"/>
    <property type="match status" value="1"/>
</dbReference>
<dbReference type="SUPFAM" id="SSF53187">
    <property type="entry name" value="Zn-dependent exopeptidases"/>
    <property type="match status" value="1"/>
</dbReference>
<feature type="binding site" evidence="8">
    <location>
        <position position="358"/>
    </location>
    <ligand>
        <name>Mn(2+)</name>
        <dbReference type="ChEBI" id="CHEBI:29035"/>
        <label>2</label>
    </ligand>
</feature>
<evidence type="ECO:0000256" key="2">
    <source>
        <dbReference type="ARBA" id="ARBA00000967"/>
    </source>
</evidence>
<accession>A0ABR9EBT7</accession>
<feature type="binding site" evidence="8">
    <location>
        <position position="417"/>
    </location>
    <ligand>
        <name>Mn(2+)</name>
        <dbReference type="ChEBI" id="CHEBI:29035"/>
        <label>1</label>
    </ligand>
</feature>
<feature type="transmembrane region" description="Helical" evidence="9">
    <location>
        <begin position="52"/>
        <end position="76"/>
    </location>
</feature>
<dbReference type="CDD" id="cd00433">
    <property type="entry name" value="Peptidase_M17"/>
    <property type="match status" value="1"/>
</dbReference>